<dbReference type="Gene3D" id="3.40.1360.10">
    <property type="match status" value="1"/>
</dbReference>
<comment type="caution">
    <text evidence="5">The sequence shown here is derived from an EMBL/GenBank/DDBJ whole genome shotgun (WGS) entry which is preliminary data.</text>
</comment>
<evidence type="ECO:0000256" key="2">
    <source>
        <dbReference type="SAM" id="Coils"/>
    </source>
</evidence>
<name>A0A3S0ZGU5_CHLFR</name>
<feature type="region of interest" description="Disordered" evidence="3">
    <location>
        <begin position="17"/>
        <end position="38"/>
    </location>
</feature>
<dbReference type="Pfam" id="PF13155">
    <property type="entry name" value="Toprim_2"/>
    <property type="match status" value="1"/>
</dbReference>
<keyword evidence="6" id="KW-1185">Reference proteome</keyword>
<evidence type="ECO:0000256" key="3">
    <source>
        <dbReference type="SAM" id="MobiDB-lite"/>
    </source>
</evidence>
<dbReference type="Pfam" id="PF01076">
    <property type="entry name" value="Mob_Pre"/>
    <property type="match status" value="1"/>
</dbReference>
<dbReference type="GO" id="GO:0008270">
    <property type="term" value="F:zinc ion binding"/>
    <property type="evidence" value="ECO:0007669"/>
    <property type="project" value="InterPro"/>
</dbReference>
<dbReference type="Gene3D" id="3.90.580.10">
    <property type="entry name" value="Zinc finger, CHC2-type domain"/>
    <property type="match status" value="1"/>
</dbReference>
<dbReference type="SUPFAM" id="SSF57783">
    <property type="entry name" value="Zinc beta-ribbon"/>
    <property type="match status" value="1"/>
</dbReference>
<feature type="domain" description="DUF3991" evidence="4">
    <location>
        <begin position="391"/>
        <end position="467"/>
    </location>
</feature>
<reference evidence="5 6" key="1">
    <citation type="journal article" date="2019" name="Genome Biol. Evol.">
        <title>Day and night: Metabolic profiles and evolutionary relationships of six axenic non-marine cyanobacteria.</title>
        <authorList>
            <person name="Will S.E."/>
            <person name="Henke P."/>
            <person name="Boedeker C."/>
            <person name="Huang S."/>
            <person name="Brinkmann H."/>
            <person name="Rohde M."/>
            <person name="Jarek M."/>
            <person name="Friedl T."/>
            <person name="Seufert S."/>
            <person name="Schumacher M."/>
            <person name="Overmann J."/>
            <person name="Neumann-Schaal M."/>
            <person name="Petersen J."/>
        </authorList>
    </citation>
    <scope>NUCLEOTIDE SEQUENCE [LARGE SCALE GENOMIC DNA]</scope>
    <source>
        <strain evidence="5 6">PCC 6912</strain>
    </source>
</reference>
<proteinExistence type="inferred from homology"/>
<dbReference type="AlphaFoldDB" id="A0A3S0ZGU5"/>
<dbReference type="EMBL" id="RSCJ01000045">
    <property type="protein sequence ID" value="RUR72631.1"/>
    <property type="molecule type" value="Genomic_DNA"/>
</dbReference>
<dbReference type="Gene3D" id="3.30.930.30">
    <property type="match status" value="1"/>
</dbReference>
<feature type="coiled-coil region" evidence="2">
    <location>
        <begin position="216"/>
        <end position="278"/>
    </location>
</feature>
<protein>
    <recommendedName>
        <fullName evidence="4">DUF3991 domain-containing protein</fullName>
    </recommendedName>
</protein>
<comment type="similarity">
    <text evidence="1">Belongs to the plasmid mobilization pre family.</text>
</comment>
<evidence type="ECO:0000256" key="1">
    <source>
        <dbReference type="ARBA" id="ARBA00010657"/>
    </source>
</evidence>
<dbReference type="STRING" id="211165.GCA_000317285_06784"/>
<dbReference type="NCBIfam" id="NF041497">
    <property type="entry name" value="MobV"/>
    <property type="match status" value="1"/>
</dbReference>
<dbReference type="GO" id="GO:0006260">
    <property type="term" value="P:DNA replication"/>
    <property type="evidence" value="ECO:0007669"/>
    <property type="project" value="InterPro"/>
</dbReference>
<evidence type="ECO:0000259" key="4">
    <source>
        <dbReference type="Pfam" id="PF13154"/>
    </source>
</evidence>
<dbReference type="Proteomes" id="UP000268857">
    <property type="component" value="Unassembled WGS sequence"/>
</dbReference>
<dbReference type="GO" id="GO:0003677">
    <property type="term" value="F:DNA binding"/>
    <property type="evidence" value="ECO:0007669"/>
    <property type="project" value="InterPro"/>
</dbReference>
<organism evidence="5 6">
    <name type="scientific">Chlorogloeopsis fritschii PCC 6912</name>
    <dbReference type="NCBI Taxonomy" id="211165"/>
    <lineage>
        <taxon>Bacteria</taxon>
        <taxon>Bacillati</taxon>
        <taxon>Cyanobacteriota</taxon>
        <taxon>Cyanophyceae</taxon>
        <taxon>Nostocales</taxon>
        <taxon>Chlorogloeopsidaceae</taxon>
        <taxon>Chlorogloeopsis</taxon>
    </lineage>
</organism>
<evidence type="ECO:0000313" key="5">
    <source>
        <dbReference type="EMBL" id="RUR72631.1"/>
    </source>
</evidence>
<dbReference type="InterPro" id="IPR036977">
    <property type="entry name" value="DNA_primase_Znf_CHC2"/>
</dbReference>
<sequence>MTYGYAIARTKKLKRHNLAGSEAHTARTRETPNADSSKQNIRLIGSTEQNERLEDLVLAKIGQYEQKRKIRTDAVYCVEILLTASPQYYRPDDPTRAGYYHEDKLKQWVDANLKWLQETYQDRIVRCELHLDEATPHLHAYLVPLDKDGQLRCNHFFDGRQKMMAFQDDYHTAMQHLGLERGIKGSKAQHQDIKDFYRIVEEGKDLEPGKLTSEQLQAKAADRDRAIRKKKEMEATAKQLVKENEALEARIQQLSAENQQLRSELKQLADQLRDLPLEDVAWHLGLTQDTKGNLRWKGVGHIINIDDSKWYDFSPSVNKGGGGAIDLVMHVMGCKFKEAIATLNDRFGESLMQRAVTHHAREQAAEIAQTEPTPQFVPPVEDETNWQAVYNYLTQKRGLSENLVQHLHTSGLVYADSQQNAVFLMRGLDGETTGAFLRGTRGEDNTFMGYATGTKRTEGWFYIRWGGQPSDEIQRVVLCKSPVDALSFAMLEVEALGEMPQQRTMCMAADNVRSVSVEFLKNIPTVVAAYDNDAAGDETAQAIMELLPLSCRVRPQAKDWNQELLEQLRKSEQKHNKQLERD</sequence>
<gene>
    <name evidence="5" type="ORF">PCC6912_61880</name>
</gene>
<dbReference type="GO" id="GO:0006310">
    <property type="term" value="P:DNA recombination"/>
    <property type="evidence" value="ECO:0007669"/>
    <property type="project" value="InterPro"/>
</dbReference>
<accession>A0A3S0ZGU5</accession>
<dbReference type="OrthoDB" id="9800759at2"/>
<keyword evidence="2" id="KW-0175">Coiled coil</keyword>
<dbReference type="InterPro" id="IPR025054">
    <property type="entry name" value="DUF3991"/>
</dbReference>
<dbReference type="CDD" id="cd17242">
    <property type="entry name" value="MobM_relaxase"/>
    <property type="match status" value="1"/>
</dbReference>
<dbReference type="InterPro" id="IPR001668">
    <property type="entry name" value="Mob_Pre"/>
</dbReference>
<dbReference type="Pfam" id="PF13154">
    <property type="entry name" value="DUF3991"/>
    <property type="match status" value="1"/>
</dbReference>
<dbReference type="RefSeq" id="WP_127011424.1">
    <property type="nucleotide sequence ID" value="NZ_CP170747.1"/>
</dbReference>
<evidence type="ECO:0000313" key="6">
    <source>
        <dbReference type="Proteomes" id="UP000268857"/>
    </source>
</evidence>